<protein>
    <recommendedName>
        <fullName evidence="5">Direct IAP-binding protein with low pI</fullName>
    </recommendedName>
</protein>
<proteinExistence type="inferred from homology"/>
<dbReference type="RefSeq" id="XP_011504578.1">
    <property type="nucleotide sequence ID" value="XM_011506276.1"/>
</dbReference>
<evidence type="ECO:0000256" key="6">
    <source>
        <dbReference type="ARBA" id="ARBA00046319"/>
    </source>
</evidence>
<dbReference type="Pfam" id="PF09057">
    <property type="entry name" value="Smac_DIABLO"/>
    <property type="match status" value="1"/>
</dbReference>
<evidence type="ECO:0000256" key="1">
    <source>
        <dbReference type="ARBA" id="ARBA00004173"/>
    </source>
</evidence>
<dbReference type="GO" id="GO:0051402">
    <property type="term" value="P:neuron apoptotic process"/>
    <property type="evidence" value="ECO:0007669"/>
    <property type="project" value="TreeGrafter"/>
</dbReference>
<name>A0AAJ7E1P6_9HYME</name>
<keyword evidence="2" id="KW-0053">Apoptosis</keyword>
<evidence type="ECO:0000256" key="4">
    <source>
        <dbReference type="ARBA" id="ARBA00023128"/>
    </source>
</evidence>
<keyword evidence="3" id="KW-0809">Transit peptide</keyword>
<evidence type="ECO:0000313" key="8">
    <source>
        <dbReference type="Proteomes" id="UP000695007"/>
    </source>
</evidence>
<dbReference type="GO" id="GO:0008631">
    <property type="term" value="P:intrinsic apoptotic signaling pathway in response to oxidative stress"/>
    <property type="evidence" value="ECO:0007669"/>
    <property type="project" value="TreeGrafter"/>
</dbReference>
<dbReference type="Gene3D" id="1.20.58.70">
    <property type="match status" value="1"/>
</dbReference>
<evidence type="ECO:0000256" key="2">
    <source>
        <dbReference type="ARBA" id="ARBA00022703"/>
    </source>
</evidence>
<feature type="coiled-coil region" evidence="7">
    <location>
        <begin position="163"/>
        <end position="190"/>
    </location>
</feature>
<dbReference type="PANTHER" id="PTHR32247">
    <property type="entry name" value="DIABLO HOMOLOG, MITOCHONDRIAL"/>
    <property type="match status" value="1"/>
</dbReference>
<keyword evidence="7" id="KW-0175">Coiled coil</keyword>
<keyword evidence="8" id="KW-1185">Reference proteome</keyword>
<dbReference type="AlphaFoldDB" id="A0AAJ7E1P6"/>
<dbReference type="Proteomes" id="UP000695007">
    <property type="component" value="Unplaced"/>
</dbReference>
<evidence type="ECO:0000313" key="9">
    <source>
        <dbReference type="RefSeq" id="XP_011504578.1"/>
    </source>
</evidence>
<dbReference type="InterPro" id="IPR009062">
    <property type="entry name" value="Smac/DIABLO-like_sf"/>
</dbReference>
<evidence type="ECO:0000256" key="7">
    <source>
        <dbReference type="SAM" id="Coils"/>
    </source>
</evidence>
<gene>
    <name evidence="9" type="primary">LOC105367530</name>
</gene>
<dbReference type="PANTHER" id="PTHR32247:SF3">
    <property type="entry name" value="DIABLO IAP-BINDING MITOCHONDRIAL PROTEIN"/>
    <property type="match status" value="1"/>
</dbReference>
<keyword evidence="4" id="KW-0496">Mitochondrion</keyword>
<dbReference type="InterPro" id="IPR015142">
    <property type="entry name" value="Smac_DIABLO"/>
</dbReference>
<dbReference type="GO" id="GO:0005739">
    <property type="term" value="C:mitochondrion"/>
    <property type="evidence" value="ECO:0007669"/>
    <property type="project" value="UniProtKB-SubCell"/>
</dbReference>
<organism evidence="8 9">
    <name type="scientific">Ceratosolen solmsi marchali</name>
    <dbReference type="NCBI Taxonomy" id="326594"/>
    <lineage>
        <taxon>Eukaryota</taxon>
        <taxon>Metazoa</taxon>
        <taxon>Ecdysozoa</taxon>
        <taxon>Arthropoda</taxon>
        <taxon>Hexapoda</taxon>
        <taxon>Insecta</taxon>
        <taxon>Pterygota</taxon>
        <taxon>Neoptera</taxon>
        <taxon>Endopterygota</taxon>
        <taxon>Hymenoptera</taxon>
        <taxon>Apocrita</taxon>
        <taxon>Proctotrupomorpha</taxon>
        <taxon>Chalcidoidea</taxon>
        <taxon>Agaonidae</taxon>
        <taxon>Agaoninae</taxon>
        <taxon>Ceratosolen</taxon>
    </lineage>
</organism>
<dbReference type="SUPFAM" id="SSF46984">
    <property type="entry name" value="Smac/diablo"/>
    <property type="match status" value="1"/>
</dbReference>
<sequence length="196" mass="22661">MAFKQITLILKRLKPIQRIVFYATTPMFVHPHPPKKPNDDQKLQFEASNLSYDYLLKQSTINAVNSASEALTVTFTAIETTSKEYRELLTKLIILMNQAILQEVNDSHWDEILLLRSEIQEKKEIIVRFIGYMDYVHKMSEAASEISFLAGMDNLSITLTQRIDDALSKIQIEKNSNSELETEYTKVQEESIRNCK</sequence>
<dbReference type="KEGG" id="csol:105367530"/>
<comment type="similarity">
    <text evidence="6">Belongs to the Smac/DIABLO protein family.</text>
</comment>
<dbReference type="GeneID" id="105367530"/>
<comment type="subcellular location">
    <subcellularLocation>
        <location evidence="1">Mitochondrion</location>
    </subcellularLocation>
</comment>
<evidence type="ECO:0000256" key="5">
    <source>
        <dbReference type="ARBA" id="ARBA00033049"/>
    </source>
</evidence>
<reference evidence="9" key="1">
    <citation type="submission" date="2025-08" db="UniProtKB">
        <authorList>
            <consortium name="RefSeq"/>
        </authorList>
    </citation>
    <scope>IDENTIFICATION</scope>
</reference>
<accession>A0AAJ7E1P6</accession>
<evidence type="ECO:0000256" key="3">
    <source>
        <dbReference type="ARBA" id="ARBA00022946"/>
    </source>
</evidence>